<keyword evidence="12 15" id="KW-1133">Transmembrane helix</keyword>
<evidence type="ECO:0000256" key="6">
    <source>
        <dbReference type="ARBA" id="ARBA00022553"/>
    </source>
</evidence>
<dbReference type="Proteomes" id="UP000542776">
    <property type="component" value="Unassembled WGS sequence"/>
</dbReference>
<dbReference type="Gene3D" id="3.30.565.10">
    <property type="entry name" value="Histidine kinase-like ATPase, C-terminal domain"/>
    <property type="match status" value="1"/>
</dbReference>
<accession>A0A7W6H931</accession>
<dbReference type="GO" id="GO:0005886">
    <property type="term" value="C:plasma membrane"/>
    <property type="evidence" value="ECO:0007669"/>
    <property type="project" value="UniProtKB-SubCell"/>
</dbReference>
<dbReference type="PANTHER" id="PTHR44936:SF5">
    <property type="entry name" value="SENSOR HISTIDINE KINASE ENVZ"/>
    <property type="match status" value="1"/>
</dbReference>
<keyword evidence="6" id="KW-0597">Phosphoprotein</keyword>
<comment type="caution">
    <text evidence="18">The sequence shown here is derived from an EMBL/GenBank/DDBJ whole genome shotgun (WGS) entry which is preliminary data.</text>
</comment>
<evidence type="ECO:0000256" key="11">
    <source>
        <dbReference type="ARBA" id="ARBA00022840"/>
    </source>
</evidence>
<dbReference type="PROSITE" id="PS50885">
    <property type="entry name" value="HAMP"/>
    <property type="match status" value="1"/>
</dbReference>
<dbReference type="PANTHER" id="PTHR44936">
    <property type="entry name" value="SENSOR PROTEIN CREC"/>
    <property type="match status" value="1"/>
</dbReference>
<evidence type="ECO:0000256" key="10">
    <source>
        <dbReference type="ARBA" id="ARBA00022777"/>
    </source>
</evidence>
<evidence type="ECO:0000256" key="15">
    <source>
        <dbReference type="SAM" id="Phobius"/>
    </source>
</evidence>
<keyword evidence="5" id="KW-0997">Cell inner membrane</keyword>
<evidence type="ECO:0000256" key="9">
    <source>
        <dbReference type="ARBA" id="ARBA00022741"/>
    </source>
</evidence>
<dbReference type="InterPro" id="IPR003660">
    <property type="entry name" value="HAMP_dom"/>
</dbReference>
<evidence type="ECO:0000313" key="18">
    <source>
        <dbReference type="EMBL" id="MBB4000772.1"/>
    </source>
</evidence>
<dbReference type="Pfam" id="PF00672">
    <property type="entry name" value="HAMP"/>
    <property type="match status" value="1"/>
</dbReference>
<dbReference type="SMART" id="SM00388">
    <property type="entry name" value="HisKA"/>
    <property type="match status" value="1"/>
</dbReference>
<dbReference type="Pfam" id="PF02518">
    <property type="entry name" value="HATPase_c"/>
    <property type="match status" value="1"/>
</dbReference>
<evidence type="ECO:0000256" key="13">
    <source>
        <dbReference type="ARBA" id="ARBA00023012"/>
    </source>
</evidence>
<evidence type="ECO:0000256" key="14">
    <source>
        <dbReference type="ARBA" id="ARBA00023136"/>
    </source>
</evidence>
<keyword evidence="14 15" id="KW-0472">Membrane</keyword>
<evidence type="ECO:0000259" key="16">
    <source>
        <dbReference type="PROSITE" id="PS50109"/>
    </source>
</evidence>
<dbReference type="CDD" id="cd00082">
    <property type="entry name" value="HisKA"/>
    <property type="match status" value="1"/>
</dbReference>
<dbReference type="SUPFAM" id="SSF55874">
    <property type="entry name" value="ATPase domain of HSP90 chaperone/DNA topoisomerase II/histidine kinase"/>
    <property type="match status" value="1"/>
</dbReference>
<comment type="catalytic activity">
    <reaction evidence="1">
        <text>ATP + protein L-histidine = ADP + protein N-phospho-L-histidine.</text>
        <dbReference type="EC" id="2.7.13.3"/>
    </reaction>
</comment>
<keyword evidence="4" id="KW-1003">Cell membrane</keyword>
<dbReference type="RefSeq" id="WP_183202791.1">
    <property type="nucleotide sequence ID" value="NZ_JACIEK010000030.1"/>
</dbReference>
<dbReference type="Gene3D" id="1.10.287.130">
    <property type="match status" value="1"/>
</dbReference>
<dbReference type="SUPFAM" id="SSF47384">
    <property type="entry name" value="Homodimeric domain of signal transducing histidine kinase"/>
    <property type="match status" value="1"/>
</dbReference>
<evidence type="ECO:0000256" key="5">
    <source>
        <dbReference type="ARBA" id="ARBA00022519"/>
    </source>
</evidence>
<dbReference type="EC" id="2.7.13.3" evidence="3"/>
<dbReference type="InterPro" id="IPR050980">
    <property type="entry name" value="2C_sensor_his_kinase"/>
</dbReference>
<evidence type="ECO:0000256" key="1">
    <source>
        <dbReference type="ARBA" id="ARBA00000085"/>
    </source>
</evidence>
<feature type="transmembrane region" description="Helical" evidence="15">
    <location>
        <begin position="12"/>
        <end position="32"/>
    </location>
</feature>
<organism evidence="18 19">
    <name type="scientific">Aureimonas pseudogalii</name>
    <dbReference type="NCBI Taxonomy" id="1744844"/>
    <lineage>
        <taxon>Bacteria</taxon>
        <taxon>Pseudomonadati</taxon>
        <taxon>Pseudomonadota</taxon>
        <taxon>Alphaproteobacteria</taxon>
        <taxon>Hyphomicrobiales</taxon>
        <taxon>Aurantimonadaceae</taxon>
        <taxon>Aureimonas</taxon>
    </lineage>
</organism>
<dbReference type="Pfam" id="PF00512">
    <property type="entry name" value="HisKA"/>
    <property type="match status" value="1"/>
</dbReference>
<sequence length="442" mass="48856">MRRLLRRWTPHTIRAQISLIIVIAFVSVVLTGRGVEQLSQSDYFAIQDGDAIIERAETVAILLRHADEAERPALVGWAADLRLDLALIDDTELIPLITKSSSPSLIDTVGLWLFPSDRETPPGGQRFLIDGHSALSLPIDGRTVLLIRNLPDTFSTNDFISPLSYYVLGFLTLLLFFSIYAVRSVTAPLARMSDELNRSDGVSEDRSFAEAGTAEVVDLARALNGMRIRIREMVDTRTRMLRSVSHDLRTPLTRLRLRTERLDGGELREVMLADIDHINALVEETLDYLRTDASGEELERTDIASLMQTIQANFSDVGFAVTYVGPDRLIAMCKPNAFIRAVTNLCDNAVKFGNHATISLSREDSTIRVDVADNGPGIPSDRRQLVLEPFFKLDAARGAAQKAGLGLGLSIVADIVRAHGGRLEFHDNRPRGLIVRVLLPAA</sequence>
<reference evidence="18 19" key="1">
    <citation type="submission" date="2020-08" db="EMBL/GenBank/DDBJ databases">
        <title>Genomic Encyclopedia of Type Strains, Phase IV (KMG-IV): sequencing the most valuable type-strain genomes for metagenomic binning, comparative biology and taxonomic classification.</title>
        <authorList>
            <person name="Goeker M."/>
        </authorList>
    </citation>
    <scope>NUCLEOTIDE SEQUENCE [LARGE SCALE GENOMIC DNA]</scope>
    <source>
        <strain evidence="18 19">DSM 102238</strain>
    </source>
</reference>
<dbReference type="InterPro" id="IPR003661">
    <property type="entry name" value="HisK_dim/P_dom"/>
</dbReference>
<keyword evidence="8 15" id="KW-0812">Transmembrane</keyword>
<dbReference type="PRINTS" id="PR00344">
    <property type="entry name" value="BCTRLSENSOR"/>
</dbReference>
<evidence type="ECO:0000256" key="7">
    <source>
        <dbReference type="ARBA" id="ARBA00022679"/>
    </source>
</evidence>
<dbReference type="GO" id="GO:0005524">
    <property type="term" value="F:ATP binding"/>
    <property type="evidence" value="ECO:0007669"/>
    <property type="project" value="UniProtKB-KW"/>
</dbReference>
<keyword evidence="11" id="KW-0067">ATP-binding</keyword>
<dbReference type="CDD" id="cd00075">
    <property type="entry name" value="HATPase"/>
    <property type="match status" value="1"/>
</dbReference>
<evidence type="ECO:0000256" key="12">
    <source>
        <dbReference type="ARBA" id="ARBA00022989"/>
    </source>
</evidence>
<evidence type="ECO:0000256" key="8">
    <source>
        <dbReference type="ARBA" id="ARBA00022692"/>
    </source>
</evidence>
<protein>
    <recommendedName>
        <fullName evidence="3">histidine kinase</fullName>
        <ecNumber evidence="3">2.7.13.3</ecNumber>
    </recommendedName>
</protein>
<dbReference type="GO" id="GO:0000155">
    <property type="term" value="F:phosphorelay sensor kinase activity"/>
    <property type="evidence" value="ECO:0007669"/>
    <property type="project" value="InterPro"/>
</dbReference>
<keyword evidence="13" id="KW-0902">Two-component regulatory system</keyword>
<name>A0A7W6H931_9HYPH</name>
<proteinExistence type="predicted"/>
<dbReference type="InterPro" id="IPR003594">
    <property type="entry name" value="HATPase_dom"/>
</dbReference>
<keyword evidence="7" id="KW-0808">Transferase</keyword>
<evidence type="ECO:0000256" key="3">
    <source>
        <dbReference type="ARBA" id="ARBA00012438"/>
    </source>
</evidence>
<feature type="transmembrane region" description="Helical" evidence="15">
    <location>
        <begin position="163"/>
        <end position="182"/>
    </location>
</feature>
<dbReference type="SMART" id="SM00387">
    <property type="entry name" value="HATPase_c"/>
    <property type="match status" value="1"/>
</dbReference>
<keyword evidence="19" id="KW-1185">Reference proteome</keyword>
<evidence type="ECO:0000313" key="19">
    <source>
        <dbReference type="Proteomes" id="UP000542776"/>
    </source>
</evidence>
<dbReference type="InterPro" id="IPR004358">
    <property type="entry name" value="Sig_transdc_His_kin-like_C"/>
</dbReference>
<feature type="domain" description="Histidine kinase" evidence="16">
    <location>
        <begin position="243"/>
        <end position="442"/>
    </location>
</feature>
<dbReference type="PROSITE" id="PS50109">
    <property type="entry name" value="HIS_KIN"/>
    <property type="match status" value="1"/>
</dbReference>
<dbReference type="EMBL" id="JACIEK010000030">
    <property type="protein sequence ID" value="MBB4000772.1"/>
    <property type="molecule type" value="Genomic_DNA"/>
</dbReference>
<dbReference type="AlphaFoldDB" id="A0A7W6H931"/>
<keyword evidence="10 18" id="KW-0418">Kinase</keyword>
<dbReference type="InterPro" id="IPR005467">
    <property type="entry name" value="His_kinase_dom"/>
</dbReference>
<evidence type="ECO:0000256" key="2">
    <source>
        <dbReference type="ARBA" id="ARBA00004429"/>
    </source>
</evidence>
<evidence type="ECO:0000259" key="17">
    <source>
        <dbReference type="PROSITE" id="PS50885"/>
    </source>
</evidence>
<feature type="domain" description="HAMP" evidence="17">
    <location>
        <begin position="183"/>
        <end position="235"/>
    </location>
</feature>
<gene>
    <name evidence="18" type="ORF">GGR04_004652</name>
</gene>
<evidence type="ECO:0000256" key="4">
    <source>
        <dbReference type="ARBA" id="ARBA00022475"/>
    </source>
</evidence>
<dbReference type="InterPro" id="IPR036890">
    <property type="entry name" value="HATPase_C_sf"/>
</dbReference>
<keyword evidence="9" id="KW-0547">Nucleotide-binding</keyword>
<comment type="subcellular location">
    <subcellularLocation>
        <location evidence="2">Cell inner membrane</location>
        <topology evidence="2">Multi-pass membrane protein</topology>
    </subcellularLocation>
</comment>
<dbReference type="InterPro" id="IPR036097">
    <property type="entry name" value="HisK_dim/P_sf"/>
</dbReference>